<dbReference type="RefSeq" id="WP_129172124.1">
    <property type="nucleotide sequence ID" value="NZ_JACCBI010000001.1"/>
</dbReference>
<comment type="caution">
    <text evidence="4">The sequence shown here is derived from an EMBL/GenBank/DDBJ whole genome shotgun (WGS) entry which is preliminary data.</text>
</comment>
<dbReference type="EMBL" id="JACCBI010000001">
    <property type="protein sequence ID" value="NYD67981.1"/>
    <property type="molecule type" value="Genomic_DNA"/>
</dbReference>
<feature type="compositionally biased region" description="Low complexity" evidence="1">
    <location>
        <begin position="34"/>
        <end position="64"/>
    </location>
</feature>
<protein>
    <recommendedName>
        <fullName evidence="7">DUF3558 domain-containing protein</fullName>
    </recommendedName>
</protein>
<name>A0A4Q2M756_9MICO</name>
<organism evidence="4 5">
    <name type="scientific">Agromyces atrinae</name>
    <dbReference type="NCBI Taxonomy" id="592376"/>
    <lineage>
        <taxon>Bacteria</taxon>
        <taxon>Bacillati</taxon>
        <taxon>Actinomycetota</taxon>
        <taxon>Actinomycetes</taxon>
        <taxon>Micrococcales</taxon>
        <taxon>Microbacteriaceae</taxon>
        <taxon>Agromyces</taxon>
    </lineage>
</organism>
<dbReference type="Proteomes" id="UP000581087">
    <property type="component" value="Unassembled WGS sequence"/>
</dbReference>
<dbReference type="AlphaFoldDB" id="A0A4Q2M756"/>
<proteinExistence type="predicted"/>
<gene>
    <name evidence="3" type="ORF">BJ972_002500</name>
    <name evidence="4" type="ORF">ESP50_01260</name>
</gene>
<evidence type="ECO:0000256" key="2">
    <source>
        <dbReference type="SAM" id="SignalP"/>
    </source>
</evidence>
<evidence type="ECO:0000313" key="4">
    <source>
        <dbReference type="EMBL" id="RXZ87859.1"/>
    </source>
</evidence>
<evidence type="ECO:0000313" key="6">
    <source>
        <dbReference type="Proteomes" id="UP000581087"/>
    </source>
</evidence>
<dbReference type="Proteomes" id="UP000292686">
    <property type="component" value="Unassembled WGS sequence"/>
</dbReference>
<evidence type="ECO:0008006" key="7">
    <source>
        <dbReference type="Google" id="ProtNLM"/>
    </source>
</evidence>
<evidence type="ECO:0000313" key="5">
    <source>
        <dbReference type="Proteomes" id="UP000292686"/>
    </source>
</evidence>
<dbReference type="PROSITE" id="PS51257">
    <property type="entry name" value="PROKAR_LIPOPROTEIN"/>
    <property type="match status" value="1"/>
</dbReference>
<dbReference type="EMBL" id="SDPM01000001">
    <property type="protein sequence ID" value="RXZ87859.1"/>
    <property type="molecule type" value="Genomic_DNA"/>
</dbReference>
<feature type="chain" id="PRO_5038239008" description="DUF3558 domain-containing protein" evidence="2">
    <location>
        <begin position="23"/>
        <end position="192"/>
    </location>
</feature>
<sequence>MSTSTRLARAAAVAAIAALALAGCTPADEPAPSPTATRTPSPTATATPTETAEPTPTETPVPTAEATTCENVLDDETNASLAADGVTLGDEVVSYWPALDRIMTEGGFACQWNSPNGDVSVWYGQLDLDSAGWGTERDALLAEGYTQTDDPFPGTLQAPDTDPNYMPSIAYVDGTMYFATYAAFFSSVRSLP</sequence>
<keyword evidence="5" id="KW-1185">Reference proteome</keyword>
<evidence type="ECO:0000313" key="3">
    <source>
        <dbReference type="EMBL" id="NYD67981.1"/>
    </source>
</evidence>
<feature type="signal peptide" evidence="2">
    <location>
        <begin position="1"/>
        <end position="22"/>
    </location>
</feature>
<feature type="region of interest" description="Disordered" evidence="1">
    <location>
        <begin position="27"/>
        <end position="64"/>
    </location>
</feature>
<dbReference type="OrthoDB" id="5119618at2"/>
<reference evidence="3 6" key="2">
    <citation type="submission" date="2020-07" db="EMBL/GenBank/DDBJ databases">
        <title>Sequencing the genomes of 1000 actinobacteria strains.</title>
        <authorList>
            <person name="Klenk H.-P."/>
        </authorList>
    </citation>
    <scope>NUCLEOTIDE SEQUENCE [LARGE SCALE GENOMIC DNA]</scope>
    <source>
        <strain evidence="3 6">DSM 23870</strain>
    </source>
</reference>
<keyword evidence="2" id="KW-0732">Signal</keyword>
<reference evidence="4 5" key="1">
    <citation type="submission" date="2019-01" db="EMBL/GenBank/DDBJ databases">
        <title>Agromyces.</title>
        <authorList>
            <person name="Li J."/>
        </authorList>
    </citation>
    <scope>NUCLEOTIDE SEQUENCE [LARGE SCALE GENOMIC DNA]</scope>
    <source>
        <strain evidence="4 5">DSM 23870</strain>
    </source>
</reference>
<accession>A0A4Q2M756</accession>
<evidence type="ECO:0000256" key="1">
    <source>
        <dbReference type="SAM" id="MobiDB-lite"/>
    </source>
</evidence>